<dbReference type="PATRIC" id="fig|1217709.3.peg.1910"/>
<dbReference type="HOGENOM" id="CLU_833678_0_0_6"/>
<keyword evidence="2" id="KW-0503">Monooxygenase</keyword>
<evidence type="ECO:0000313" key="3">
    <source>
        <dbReference type="EMBL" id="ENW86915.1"/>
    </source>
</evidence>
<sequence>MQIDIKTTGVKPLRNTYAYVEKRFGDKVASRYQEASYDIQEEINFHYRPLWQPEHEIFDTDRTVIKMQDWYALKDPRQLYYGTYTQTRARQQDILESNFNFVEKNKVLNTISPELLSKAEKLLIPLRHYEWGANMNNSFITGYAYGATLTNATMFATMDRLGSAQYLTRVGLLLDGNQGTSLERAKTAWMEGETWQPLRESIENMFVIKDWYELFVAQNLVFDGYLYPLIKYLIDRDLVAHGASAISMLTSFMNEWFEETQPWVNSVIKTTVLESDENRQQIMQWIEKWQSQVRIAASSILNSVDADASDLEFIEELFAKRLSKIGLIAKENAA</sequence>
<evidence type="ECO:0000256" key="2">
    <source>
        <dbReference type="ARBA" id="ARBA00023033"/>
    </source>
</evidence>
<keyword evidence="1" id="KW-0560">Oxidoreductase</keyword>
<reference evidence="3 4" key="1">
    <citation type="submission" date="2013-02" db="EMBL/GenBank/DDBJ databases">
        <title>The Genome Sequence of Acinetobacter sp. NIPH 713.</title>
        <authorList>
            <consortium name="The Broad Institute Genome Sequencing Platform"/>
            <consortium name="The Broad Institute Genome Sequencing Center for Infectious Disease"/>
            <person name="Cerqueira G."/>
            <person name="Feldgarden M."/>
            <person name="Courvalin P."/>
            <person name="Perichon B."/>
            <person name="Grillot-Courvalin C."/>
            <person name="Clermont D."/>
            <person name="Rocha E."/>
            <person name="Yoon E.-J."/>
            <person name="Nemec A."/>
            <person name="Walker B."/>
            <person name="Young S.K."/>
            <person name="Zeng Q."/>
            <person name="Gargeya S."/>
            <person name="Fitzgerald M."/>
            <person name="Haas B."/>
            <person name="Abouelleil A."/>
            <person name="Alvarado L."/>
            <person name="Arachchi H.M."/>
            <person name="Berlin A.M."/>
            <person name="Chapman S.B."/>
            <person name="Dewar J."/>
            <person name="Goldberg J."/>
            <person name="Griggs A."/>
            <person name="Gujja S."/>
            <person name="Hansen M."/>
            <person name="Howarth C."/>
            <person name="Imamovic A."/>
            <person name="Larimer J."/>
            <person name="McCowan C."/>
            <person name="Murphy C."/>
            <person name="Neiman D."/>
            <person name="Pearson M."/>
            <person name="Priest M."/>
            <person name="Roberts A."/>
            <person name="Saif S."/>
            <person name="Shea T."/>
            <person name="Sisk P."/>
            <person name="Sykes S."/>
            <person name="Wortman J."/>
            <person name="Nusbaum C."/>
            <person name="Birren B."/>
        </authorList>
    </citation>
    <scope>NUCLEOTIDE SEQUENCE [LARGE SCALE GENOMIC DNA]</scope>
    <source>
        <strain evidence="3 4">NIPH 713</strain>
    </source>
</reference>
<dbReference type="SUPFAM" id="SSF47240">
    <property type="entry name" value="Ferritin-like"/>
    <property type="match status" value="1"/>
</dbReference>
<dbReference type="InterPro" id="IPR012348">
    <property type="entry name" value="RNR-like"/>
</dbReference>
<dbReference type="InterPro" id="IPR012078">
    <property type="entry name" value="MP_mOase_hydro"/>
</dbReference>
<organism evidence="3 4">
    <name type="scientific">Acinetobacter pseudolwoffii</name>
    <dbReference type="NCBI Taxonomy" id="2053287"/>
    <lineage>
        <taxon>Bacteria</taxon>
        <taxon>Pseudomonadati</taxon>
        <taxon>Pseudomonadota</taxon>
        <taxon>Gammaproteobacteria</taxon>
        <taxon>Moraxellales</taxon>
        <taxon>Moraxellaceae</taxon>
        <taxon>Acinetobacter</taxon>
    </lineage>
</organism>
<dbReference type="Pfam" id="PF02332">
    <property type="entry name" value="Phenol_Hydrox"/>
    <property type="match status" value="1"/>
</dbReference>
<gene>
    <name evidence="3" type="ORF">F906_01988</name>
</gene>
<dbReference type="InterPro" id="IPR009078">
    <property type="entry name" value="Ferritin-like_SF"/>
</dbReference>
<evidence type="ECO:0000313" key="4">
    <source>
        <dbReference type="Proteomes" id="UP000023774"/>
    </source>
</evidence>
<accession>N9M1H6</accession>
<dbReference type="EMBL" id="APRJ01000011">
    <property type="protein sequence ID" value="ENW86915.1"/>
    <property type="molecule type" value="Genomic_DNA"/>
</dbReference>
<dbReference type="PIRSF" id="PIRSF000040">
    <property type="entry name" value="MMOH_comp"/>
    <property type="match status" value="1"/>
</dbReference>
<dbReference type="RefSeq" id="WP_005172225.1">
    <property type="nucleotide sequence ID" value="NZ_FLLN01000009.1"/>
</dbReference>
<dbReference type="Gene3D" id="1.10.620.20">
    <property type="entry name" value="Ribonucleotide Reductase, subunit A"/>
    <property type="match status" value="1"/>
</dbReference>
<dbReference type="CDD" id="cd01058">
    <property type="entry name" value="AAMH_B"/>
    <property type="match status" value="1"/>
</dbReference>
<comment type="caution">
    <text evidence="3">The sequence shown here is derived from an EMBL/GenBank/DDBJ whole genome shotgun (WGS) entry which is preliminary data.</text>
</comment>
<proteinExistence type="predicted"/>
<dbReference type="AlphaFoldDB" id="N9M1H6"/>
<dbReference type="InterPro" id="IPR003430">
    <property type="entry name" value="Phenol_Hydrox"/>
</dbReference>
<dbReference type="GO" id="GO:0016709">
    <property type="term" value="F:oxidoreductase activity, acting on paired donors, with incorporation or reduction of molecular oxygen, NAD(P)H as one donor, and incorporation of one atom of oxygen"/>
    <property type="evidence" value="ECO:0007669"/>
    <property type="project" value="InterPro"/>
</dbReference>
<keyword evidence="4" id="KW-1185">Reference proteome</keyword>
<dbReference type="OrthoDB" id="9806768at2"/>
<name>N9M1H6_9GAMM</name>
<protein>
    <submittedName>
        <fullName evidence="3">DNA phosphorothioation-dependent restriction protein DptG</fullName>
    </submittedName>
</protein>
<evidence type="ECO:0000256" key="1">
    <source>
        <dbReference type="ARBA" id="ARBA00023002"/>
    </source>
</evidence>
<dbReference type="Proteomes" id="UP000023774">
    <property type="component" value="Unassembled WGS sequence"/>
</dbReference>